<keyword evidence="2" id="KW-1185">Reference proteome</keyword>
<evidence type="ECO:0000313" key="2">
    <source>
        <dbReference type="Proteomes" id="UP000008144"/>
    </source>
</evidence>
<reference evidence="1" key="3">
    <citation type="submission" date="2025-08" db="UniProtKB">
        <authorList>
            <consortium name="Ensembl"/>
        </authorList>
    </citation>
    <scope>IDENTIFICATION</scope>
</reference>
<organism evidence="1 2">
    <name type="scientific">Ciona intestinalis</name>
    <name type="common">Transparent sea squirt</name>
    <name type="synonym">Ascidia intestinalis</name>
    <dbReference type="NCBI Taxonomy" id="7719"/>
    <lineage>
        <taxon>Eukaryota</taxon>
        <taxon>Metazoa</taxon>
        <taxon>Chordata</taxon>
        <taxon>Tunicata</taxon>
        <taxon>Ascidiacea</taxon>
        <taxon>Phlebobranchia</taxon>
        <taxon>Cionidae</taxon>
        <taxon>Ciona</taxon>
    </lineage>
</organism>
<evidence type="ECO:0008006" key="3">
    <source>
        <dbReference type="Google" id="ProtNLM"/>
    </source>
</evidence>
<dbReference type="Ensembl" id="ENSCINT00000030786.1">
    <property type="protein sequence ID" value="ENSCINP00000035032.1"/>
    <property type="gene ID" value="ENSCING00000020609.1"/>
</dbReference>
<dbReference type="AlphaFoldDB" id="H2XZE8"/>
<proteinExistence type="predicted"/>
<protein>
    <recommendedName>
        <fullName evidence="3">C2H2-type domain-containing protein</fullName>
    </recommendedName>
</protein>
<evidence type="ECO:0000313" key="1">
    <source>
        <dbReference type="Ensembl" id="ENSCINP00000035032.1"/>
    </source>
</evidence>
<reference evidence="2" key="1">
    <citation type="journal article" date="2002" name="Science">
        <title>The draft genome of Ciona intestinalis: insights into chordate and vertebrate origins.</title>
        <authorList>
            <person name="Dehal P."/>
            <person name="Satou Y."/>
            <person name="Campbell R.K."/>
            <person name="Chapman J."/>
            <person name="Degnan B."/>
            <person name="De Tomaso A."/>
            <person name="Davidson B."/>
            <person name="Di Gregorio A."/>
            <person name="Gelpke M."/>
            <person name="Goodstein D.M."/>
            <person name="Harafuji N."/>
            <person name="Hastings K.E."/>
            <person name="Ho I."/>
            <person name="Hotta K."/>
            <person name="Huang W."/>
            <person name="Kawashima T."/>
            <person name="Lemaire P."/>
            <person name="Martinez D."/>
            <person name="Meinertzhagen I.A."/>
            <person name="Necula S."/>
            <person name="Nonaka M."/>
            <person name="Putnam N."/>
            <person name="Rash S."/>
            <person name="Saiga H."/>
            <person name="Satake M."/>
            <person name="Terry A."/>
            <person name="Yamada L."/>
            <person name="Wang H.G."/>
            <person name="Awazu S."/>
            <person name="Azumi K."/>
            <person name="Boore J."/>
            <person name="Branno M."/>
            <person name="Chin-Bow S."/>
            <person name="DeSantis R."/>
            <person name="Doyle S."/>
            <person name="Francino P."/>
            <person name="Keys D.N."/>
            <person name="Haga S."/>
            <person name="Hayashi H."/>
            <person name="Hino K."/>
            <person name="Imai K.S."/>
            <person name="Inaba K."/>
            <person name="Kano S."/>
            <person name="Kobayashi K."/>
            <person name="Kobayashi M."/>
            <person name="Lee B.I."/>
            <person name="Makabe K.W."/>
            <person name="Manohar C."/>
            <person name="Matassi G."/>
            <person name="Medina M."/>
            <person name="Mochizuki Y."/>
            <person name="Mount S."/>
            <person name="Morishita T."/>
            <person name="Miura S."/>
            <person name="Nakayama A."/>
            <person name="Nishizaka S."/>
            <person name="Nomoto H."/>
            <person name="Ohta F."/>
            <person name="Oishi K."/>
            <person name="Rigoutsos I."/>
            <person name="Sano M."/>
            <person name="Sasaki A."/>
            <person name="Sasakura Y."/>
            <person name="Shoguchi E."/>
            <person name="Shin-i T."/>
            <person name="Spagnuolo A."/>
            <person name="Stainier D."/>
            <person name="Suzuki M.M."/>
            <person name="Tassy O."/>
            <person name="Takatori N."/>
            <person name="Tokuoka M."/>
            <person name="Yagi K."/>
            <person name="Yoshizaki F."/>
            <person name="Wada S."/>
            <person name="Zhang C."/>
            <person name="Hyatt P.D."/>
            <person name="Larimer F."/>
            <person name="Detter C."/>
            <person name="Doggett N."/>
            <person name="Glavina T."/>
            <person name="Hawkins T."/>
            <person name="Richardson P."/>
            <person name="Lucas S."/>
            <person name="Kohara Y."/>
            <person name="Levine M."/>
            <person name="Satoh N."/>
            <person name="Rokhsar D.S."/>
        </authorList>
    </citation>
    <scope>NUCLEOTIDE SEQUENCE [LARGE SCALE GENOMIC DNA]</scope>
</reference>
<dbReference type="EMBL" id="EAAA01002058">
    <property type="status" value="NOT_ANNOTATED_CDS"/>
    <property type="molecule type" value="Genomic_DNA"/>
</dbReference>
<reference evidence="1" key="2">
    <citation type="journal article" date="2008" name="Genome Biol.">
        <title>Improved genome assembly and evidence-based global gene model set for the chordate Ciona intestinalis: new insight into intron and operon populations.</title>
        <authorList>
            <person name="Satou Y."/>
            <person name="Mineta K."/>
            <person name="Ogasawara M."/>
            <person name="Sasakura Y."/>
            <person name="Shoguchi E."/>
            <person name="Ueno K."/>
            <person name="Yamada L."/>
            <person name="Matsumoto J."/>
            <person name="Wasserscheid J."/>
            <person name="Dewar K."/>
            <person name="Wiley G.B."/>
            <person name="Macmil S.L."/>
            <person name="Roe B.A."/>
            <person name="Zeller R.W."/>
            <person name="Hastings K.E."/>
            <person name="Lemaire P."/>
            <person name="Lindquist E."/>
            <person name="Endo T."/>
            <person name="Hotta K."/>
            <person name="Inaba K."/>
        </authorList>
    </citation>
    <scope>NUCLEOTIDE SEQUENCE [LARGE SCALE GENOMIC DNA]</scope>
    <source>
        <strain evidence="1">wild type</strain>
    </source>
</reference>
<reference evidence="1" key="4">
    <citation type="submission" date="2025-09" db="UniProtKB">
        <authorList>
            <consortium name="Ensembl"/>
        </authorList>
    </citation>
    <scope>IDENTIFICATION</scope>
</reference>
<sequence>MGSQAVTDTDMDLYCKAKSYVCSTCEVTFSRYESHLKLNHTDVDKVFCCIQCKDIYTRSYNLITCYHCNSIVKNTKVAVSQITGGGIKVFCCGNCMLQHSNEVSKPIVELSCQMCRNPNVPIIVNVLYNGRTHKLCSNNACLVKFKKWYKLELHSCVGCNDQLFDGDD</sequence>
<dbReference type="InParanoid" id="H2XZE8"/>
<dbReference type="Proteomes" id="UP000008144">
    <property type="component" value="Chromosome 5"/>
</dbReference>
<accession>H2XZE8</accession>
<dbReference type="HOGENOM" id="CLU_1590121_0_0_1"/>
<name>H2XZE8_CIOIN</name>